<accession>A0A086JUX1</accession>
<keyword evidence="3" id="KW-0687">Ribonucleoprotein</keyword>
<dbReference type="InterPro" id="IPR001648">
    <property type="entry name" value="Ribosomal_bS18"/>
</dbReference>
<organism evidence="5 6">
    <name type="scientific">Toxoplasma gondii p89</name>
    <dbReference type="NCBI Taxonomy" id="943119"/>
    <lineage>
        <taxon>Eukaryota</taxon>
        <taxon>Sar</taxon>
        <taxon>Alveolata</taxon>
        <taxon>Apicomplexa</taxon>
        <taxon>Conoidasida</taxon>
        <taxon>Coccidia</taxon>
        <taxon>Eucoccidiorida</taxon>
        <taxon>Eimeriorina</taxon>
        <taxon>Sarcocystidae</taxon>
        <taxon>Toxoplasma</taxon>
    </lineage>
</organism>
<dbReference type="GO" id="GO:0006412">
    <property type="term" value="P:translation"/>
    <property type="evidence" value="ECO:0007669"/>
    <property type="project" value="InterPro"/>
</dbReference>
<dbReference type="GO" id="GO:0003735">
    <property type="term" value="F:structural constituent of ribosome"/>
    <property type="evidence" value="ECO:0007669"/>
    <property type="project" value="InterPro"/>
</dbReference>
<evidence type="ECO:0000313" key="5">
    <source>
        <dbReference type="EMBL" id="KFG35939.1"/>
    </source>
</evidence>
<dbReference type="Gene3D" id="4.10.640.10">
    <property type="entry name" value="Ribosomal protein S18"/>
    <property type="match status" value="1"/>
</dbReference>
<comment type="similarity">
    <text evidence="1">Belongs to the bacterial ribosomal protein bS18 family.</text>
</comment>
<proteinExistence type="inferred from homology"/>
<dbReference type="SUPFAM" id="SSF46911">
    <property type="entry name" value="Ribosomal protein S18"/>
    <property type="match status" value="1"/>
</dbReference>
<dbReference type="VEuPathDB" id="ToxoDB:TGP89_222990"/>
<name>A0A086JUX1_TOXGO</name>
<dbReference type="OrthoDB" id="21463at2759"/>
<dbReference type="Proteomes" id="UP000028828">
    <property type="component" value="Unassembled WGS sequence"/>
</dbReference>
<comment type="caution">
    <text evidence="5">The sequence shown here is derived from an EMBL/GenBank/DDBJ whole genome shotgun (WGS) entry which is preliminary data.</text>
</comment>
<evidence type="ECO:0000256" key="2">
    <source>
        <dbReference type="ARBA" id="ARBA00022980"/>
    </source>
</evidence>
<dbReference type="InterPro" id="IPR036870">
    <property type="entry name" value="Ribosomal_bS18_sf"/>
</dbReference>
<feature type="region of interest" description="Disordered" evidence="4">
    <location>
        <begin position="313"/>
        <end position="396"/>
    </location>
</feature>
<evidence type="ECO:0000256" key="4">
    <source>
        <dbReference type="SAM" id="MobiDB-lite"/>
    </source>
</evidence>
<dbReference type="NCBIfam" id="TIGR00165">
    <property type="entry name" value="S18"/>
    <property type="match status" value="1"/>
</dbReference>
<dbReference type="GO" id="GO:0070181">
    <property type="term" value="F:small ribosomal subunit rRNA binding"/>
    <property type="evidence" value="ECO:0007669"/>
    <property type="project" value="TreeGrafter"/>
</dbReference>
<dbReference type="Pfam" id="PF01084">
    <property type="entry name" value="Ribosomal_S18"/>
    <property type="match status" value="1"/>
</dbReference>
<protein>
    <submittedName>
        <fullName evidence="5">Putative ribosomal protein S18</fullName>
    </submittedName>
</protein>
<evidence type="ECO:0000313" key="6">
    <source>
        <dbReference type="Proteomes" id="UP000028828"/>
    </source>
</evidence>
<reference evidence="5 6" key="1">
    <citation type="submission" date="2014-03" db="EMBL/GenBank/DDBJ databases">
        <authorList>
            <person name="Sibley D."/>
            <person name="Venepally P."/>
            <person name="Karamycheva S."/>
            <person name="Hadjithomas M."/>
            <person name="Khan A."/>
            <person name="Brunk B."/>
            <person name="Roos D."/>
            <person name="Caler E."/>
            <person name="Lorenzi H."/>
        </authorList>
    </citation>
    <scope>NUCLEOTIDE SEQUENCE [LARGE SCALE GENOMIC DNA]</scope>
    <source>
        <strain evidence="6">p89</strain>
    </source>
</reference>
<sequence length="738" mass="84353">MEYVAISSQWAKRPSFAGLPCQKRSAGCRGRGRKSCRAAATPTCSEFSSSVPALSTGIRAVSPLPRERTSMLTGPLRGQRMRLVPRNMSTLASWLQYTTLVRIPLTMRNKLPQPHQWTGSEQRGSGLPFVHRVGRRDNYMQFFRRGHASRFSCTSTFSSGTPRWQSAHPRLRLDCLKASVTAVRRSSRSLPPAFAKTRHREDCWKYQPKSWVRTGLETRTPVPSDRAPLWTTLSSSHHRSSIAASLSSQLHAPASASGSVTGCHSRALSTPHPNCFLALIHGFPFAPGCWSSTPVTAMKGTRRFFSSRFRRPLPFSAKPQQPLRPPQQQSRPDESQGPSPKSREAPSTPPTRPLERVSKSALQTRLHRGPPGAVTSPRMDVRSLQQPSKEDRSPSFEQQFLNDKLLGQNTLQFTKVSEKGTADALFAECLESIRHRRFKLDPDVDNRSSEAVEKLTQEERAIAEKIFQRVDPERKIAPRLESRGCYIDPLWDPFKRVEELQQQVAQDLTEYAKLVGAAEARRQRLLVRASLRRQYRMHDPLSEGHRRFFGAQRADPFPTPHRVHERFWDPSPDVRVALKNNNVPISWRDLHILHHFVGENGLILPRRTTHASRYQQRCIFKAICMARRMALFPYDWKPTQGELMPVMDPLQYLVDELTSRYKATGDLRADAMLCVMLSKYPKLNYFRYLQYKAQTQKSEVEAMQQQEEEDRGDFSRLLRKYKRATTDQDSRYRPTTSA</sequence>
<dbReference type="PANTHER" id="PTHR13479:SF40">
    <property type="entry name" value="SMALL RIBOSOMAL SUBUNIT PROTEIN BS18M"/>
    <property type="match status" value="1"/>
</dbReference>
<keyword evidence="2 5" id="KW-0689">Ribosomal protein</keyword>
<evidence type="ECO:0000256" key="1">
    <source>
        <dbReference type="ARBA" id="ARBA00005589"/>
    </source>
</evidence>
<dbReference type="AlphaFoldDB" id="A0A086JUX1"/>
<dbReference type="EMBL" id="AEYI02001563">
    <property type="protein sequence ID" value="KFG35939.1"/>
    <property type="molecule type" value="Genomic_DNA"/>
</dbReference>
<evidence type="ECO:0000256" key="3">
    <source>
        <dbReference type="ARBA" id="ARBA00023274"/>
    </source>
</evidence>
<dbReference type="PANTHER" id="PTHR13479">
    <property type="entry name" value="30S RIBOSOMAL PROTEIN S18"/>
    <property type="match status" value="1"/>
</dbReference>
<gene>
    <name evidence="5" type="ORF">TGP89_222990</name>
</gene>
<dbReference type="GO" id="GO:0005763">
    <property type="term" value="C:mitochondrial small ribosomal subunit"/>
    <property type="evidence" value="ECO:0007669"/>
    <property type="project" value="TreeGrafter"/>
</dbReference>